<evidence type="ECO:0008006" key="4">
    <source>
        <dbReference type="Google" id="ProtNLM"/>
    </source>
</evidence>
<comment type="caution">
    <text evidence="2">The sequence shown here is derived from an EMBL/GenBank/DDBJ whole genome shotgun (WGS) entry which is preliminary data.</text>
</comment>
<name>A0ABQ0C7B1_9PROT</name>
<evidence type="ECO:0000313" key="2">
    <source>
        <dbReference type="EMBL" id="GAB0056774.1"/>
    </source>
</evidence>
<keyword evidence="3" id="KW-1185">Reference proteome</keyword>
<reference evidence="2 3" key="2">
    <citation type="submission" date="2024-09" db="EMBL/GenBank/DDBJ databases">
        <title>Draft genome sequence of Candidatus Magnetaquicoccaceae bacterium FCR-1.</title>
        <authorList>
            <person name="Shimoshige H."/>
            <person name="Shimamura S."/>
            <person name="Taoka A."/>
            <person name="Kobayashi H."/>
            <person name="Maekawa T."/>
        </authorList>
    </citation>
    <scope>NUCLEOTIDE SEQUENCE [LARGE SCALE GENOMIC DNA]</scope>
    <source>
        <strain evidence="2 3">FCR-1</strain>
    </source>
</reference>
<proteinExistence type="predicted"/>
<gene>
    <name evidence="2" type="ORF">SIID45300_01086</name>
</gene>
<keyword evidence="1" id="KW-0175">Coiled coil</keyword>
<evidence type="ECO:0000313" key="3">
    <source>
        <dbReference type="Proteomes" id="UP001628193"/>
    </source>
</evidence>
<evidence type="ECO:0000256" key="1">
    <source>
        <dbReference type="SAM" id="Coils"/>
    </source>
</evidence>
<dbReference type="RefSeq" id="WP_420904495.1">
    <property type="nucleotide sequence ID" value="NZ_BAAFGK010000004.1"/>
</dbReference>
<dbReference type="Proteomes" id="UP001628193">
    <property type="component" value="Unassembled WGS sequence"/>
</dbReference>
<sequence>MSGLNDLKKQWQGSLARMEKFSRRERIQLLALLLIALGALWSQVILDPFTRERANLEKQRSQVQKGIREMATLEQEVLARKDKHPDQLARERIARMKEEVESLDKQLGVGLGGMVSPADTLKLLQEMLAGKSGLKLISLEVQPPVTLLEGEGKARSIHQHTLKMRFSGQYFDLVRHLRDLERLPWKLFWDDVEFVVADYPTSYVSLRLHTLSFSPELIGKPE</sequence>
<organism evidence="2 3">
    <name type="scientific">Candidatus Magnetaquiglobus chichijimensis</name>
    <dbReference type="NCBI Taxonomy" id="3141448"/>
    <lineage>
        <taxon>Bacteria</taxon>
        <taxon>Pseudomonadati</taxon>
        <taxon>Pseudomonadota</taxon>
        <taxon>Magnetococcia</taxon>
        <taxon>Magnetococcales</taxon>
        <taxon>Candidatus Magnetaquicoccaceae</taxon>
        <taxon>Candidatus Magnetaquiglobus</taxon>
    </lineage>
</organism>
<feature type="coiled-coil region" evidence="1">
    <location>
        <begin position="56"/>
        <end position="106"/>
    </location>
</feature>
<reference evidence="2 3" key="1">
    <citation type="submission" date="2024-05" db="EMBL/GenBank/DDBJ databases">
        <authorList>
            <consortium name="Candidatus Magnetaquicoccaceae bacterium FCR-1 genome sequencing consortium"/>
            <person name="Shimoshige H."/>
            <person name="Shimamura S."/>
            <person name="Taoka A."/>
            <person name="Kobayashi H."/>
            <person name="Maekawa T."/>
        </authorList>
    </citation>
    <scope>NUCLEOTIDE SEQUENCE [LARGE SCALE GENOMIC DNA]</scope>
    <source>
        <strain evidence="2 3">FCR-1</strain>
    </source>
</reference>
<accession>A0ABQ0C7B1</accession>
<protein>
    <recommendedName>
        <fullName evidence="4">MSHA biogenesis protein MshJ</fullName>
    </recommendedName>
</protein>
<dbReference type="EMBL" id="BAAFGK010000004">
    <property type="protein sequence ID" value="GAB0056774.1"/>
    <property type="molecule type" value="Genomic_DNA"/>
</dbReference>